<dbReference type="RefSeq" id="WP_075800668.1">
    <property type="nucleotide sequence ID" value="NZ_CP015584.1"/>
</dbReference>
<dbReference type="STRING" id="257708.RGI145_21940"/>
<dbReference type="EMBL" id="CP015584">
    <property type="protein sequence ID" value="APT59957.1"/>
    <property type="molecule type" value="Genomic_DNA"/>
</dbReference>
<dbReference type="KEGG" id="rgi:RGI145_21940"/>
<dbReference type="SUPFAM" id="SSF103473">
    <property type="entry name" value="MFS general substrate transporter"/>
    <property type="match status" value="1"/>
</dbReference>
<evidence type="ECO:0000256" key="1">
    <source>
        <dbReference type="SAM" id="Phobius"/>
    </source>
</evidence>
<feature type="transmembrane region" description="Helical" evidence="1">
    <location>
        <begin position="74"/>
        <end position="91"/>
    </location>
</feature>
<keyword evidence="1" id="KW-0812">Transmembrane</keyword>
<proteinExistence type="predicted"/>
<sequence length="128" mass="13904">MPPRPELGRAWGEGVPFHVFSMEIRHVLDATSAIEALNTFQTGLVNSIPYGLAAALMMFWNAHSDRTGERRRHTALPLLVIASGLVGVAFTGRSLPLTVALLSCVPVGYSSFKGPFWAFTSGALRRHV</sequence>
<dbReference type="Proteomes" id="UP000185494">
    <property type="component" value="Chromosome 2"/>
</dbReference>
<feature type="transmembrane region" description="Helical" evidence="1">
    <location>
        <begin position="44"/>
        <end position="62"/>
    </location>
</feature>
<accession>A0A1L7AME9</accession>
<evidence type="ECO:0008006" key="4">
    <source>
        <dbReference type="Google" id="ProtNLM"/>
    </source>
</evidence>
<protein>
    <recommendedName>
        <fullName evidence="4">MFS transporter</fullName>
    </recommendedName>
</protein>
<feature type="transmembrane region" description="Helical" evidence="1">
    <location>
        <begin position="97"/>
        <end position="119"/>
    </location>
</feature>
<evidence type="ECO:0000313" key="3">
    <source>
        <dbReference type="Proteomes" id="UP000185494"/>
    </source>
</evidence>
<keyword evidence="1" id="KW-1133">Transmembrane helix</keyword>
<dbReference type="Gene3D" id="1.20.1250.20">
    <property type="entry name" value="MFS general substrate transporter like domains"/>
    <property type="match status" value="1"/>
</dbReference>
<evidence type="ECO:0000313" key="2">
    <source>
        <dbReference type="EMBL" id="APT59957.1"/>
    </source>
</evidence>
<dbReference type="InterPro" id="IPR036259">
    <property type="entry name" value="MFS_trans_sf"/>
</dbReference>
<reference evidence="2 3" key="1">
    <citation type="submission" date="2016-05" db="EMBL/GenBank/DDBJ databases">
        <title>Complete Genome and Methylome Analysis of Psychrotrophic Bacterial Isolates from Antarctic Lake Untersee.</title>
        <authorList>
            <person name="Fomenkov A."/>
            <person name="Akimov V.N."/>
            <person name="Vasilyeva L.V."/>
            <person name="Andersen D."/>
            <person name="Vincze T."/>
            <person name="Roberts R.J."/>
        </authorList>
    </citation>
    <scope>NUCLEOTIDE SEQUENCE [LARGE SCALE GENOMIC DNA]</scope>
    <source>
        <strain evidence="2 3">U14-5</strain>
    </source>
</reference>
<keyword evidence="1" id="KW-0472">Membrane</keyword>
<organism evidence="2 3">
    <name type="scientific">Roseomonas gilardii</name>
    <dbReference type="NCBI Taxonomy" id="257708"/>
    <lineage>
        <taxon>Bacteria</taxon>
        <taxon>Pseudomonadati</taxon>
        <taxon>Pseudomonadota</taxon>
        <taxon>Alphaproteobacteria</taxon>
        <taxon>Acetobacterales</taxon>
        <taxon>Roseomonadaceae</taxon>
        <taxon>Roseomonas</taxon>
    </lineage>
</organism>
<name>A0A1L7AME9_9PROT</name>
<gene>
    <name evidence="2" type="ORF">RGI145_21940</name>
</gene>
<dbReference type="AlphaFoldDB" id="A0A1L7AME9"/>